<name>A0A0L8GDN2_OCTBM</name>
<organism evidence="1">
    <name type="scientific">Octopus bimaculoides</name>
    <name type="common">California two-spotted octopus</name>
    <dbReference type="NCBI Taxonomy" id="37653"/>
    <lineage>
        <taxon>Eukaryota</taxon>
        <taxon>Metazoa</taxon>
        <taxon>Spiralia</taxon>
        <taxon>Lophotrochozoa</taxon>
        <taxon>Mollusca</taxon>
        <taxon>Cephalopoda</taxon>
        <taxon>Coleoidea</taxon>
        <taxon>Octopodiformes</taxon>
        <taxon>Octopoda</taxon>
        <taxon>Incirrata</taxon>
        <taxon>Octopodidae</taxon>
        <taxon>Octopus</taxon>
    </lineage>
</organism>
<dbReference type="AlphaFoldDB" id="A0A0L8GDN2"/>
<dbReference type="EMBL" id="KQ422351">
    <property type="protein sequence ID" value="KOF75063.1"/>
    <property type="molecule type" value="Genomic_DNA"/>
</dbReference>
<reference evidence="1" key="1">
    <citation type="submission" date="2015-07" db="EMBL/GenBank/DDBJ databases">
        <title>MeaNS - Measles Nucleotide Surveillance Program.</title>
        <authorList>
            <person name="Tran T."/>
            <person name="Druce J."/>
        </authorList>
    </citation>
    <scope>NUCLEOTIDE SEQUENCE</scope>
    <source>
        <strain evidence="1">UCB-OBI-ISO-001</strain>
        <tissue evidence="1">Gonad</tissue>
    </source>
</reference>
<evidence type="ECO:0000313" key="1">
    <source>
        <dbReference type="EMBL" id="KOF75063.1"/>
    </source>
</evidence>
<accession>A0A0L8GDN2</accession>
<protein>
    <submittedName>
        <fullName evidence="1">Uncharacterized protein</fullName>
    </submittedName>
</protein>
<sequence>MDPRLPKYYNSNTVLQAMAAQTGTGDDGWWGRWCILLICKYDGLKKKITAHS</sequence>
<gene>
    <name evidence="1" type="ORF">OCBIM_22035321mg</name>
</gene>
<proteinExistence type="predicted"/>